<feature type="domain" description="N-(5'phosphoribosyl) anthranilate isomerase (PRAI)" evidence="10">
    <location>
        <begin position="5"/>
        <end position="212"/>
    </location>
</feature>
<evidence type="ECO:0000256" key="8">
    <source>
        <dbReference type="ARBA" id="ARBA00023235"/>
    </source>
</evidence>
<dbReference type="InterPro" id="IPR001240">
    <property type="entry name" value="PRAI_dom"/>
</dbReference>
<dbReference type="SUPFAM" id="SSF51366">
    <property type="entry name" value="Ribulose-phoshate binding barrel"/>
    <property type="match status" value="1"/>
</dbReference>
<dbReference type="Pfam" id="PF00697">
    <property type="entry name" value="PRAI"/>
    <property type="match status" value="1"/>
</dbReference>
<evidence type="ECO:0000256" key="5">
    <source>
        <dbReference type="ARBA" id="ARBA00022605"/>
    </source>
</evidence>
<dbReference type="OrthoDB" id="9786954at2"/>
<accession>A0A1G6L754</accession>
<gene>
    <name evidence="9" type="primary">trpF</name>
    <name evidence="11" type="ORF">SAMN04487864_10691</name>
</gene>
<evidence type="ECO:0000256" key="2">
    <source>
        <dbReference type="ARBA" id="ARBA00004664"/>
    </source>
</evidence>
<keyword evidence="7 9" id="KW-0057">Aromatic amino acid biosynthesis</keyword>
<dbReference type="Gene3D" id="3.20.20.70">
    <property type="entry name" value="Aldolase class I"/>
    <property type="match status" value="1"/>
</dbReference>
<evidence type="ECO:0000256" key="7">
    <source>
        <dbReference type="ARBA" id="ARBA00023141"/>
    </source>
</evidence>
<evidence type="ECO:0000259" key="10">
    <source>
        <dbReference type="Pfam" id="PF00697"/>
    </source>
</evidence>
<dbReference type="GO" id="GO:0004640">
    <property type="term" value="F:phosphoribosylanthranilate isomerase activity"/>
    <property type="evidence" value="ECO:0007669"/>
    <property type="project" value="UniProtKB-UniRule"/>
</dbReference>
<evidence type="ECO:0000256" key="3">
    <source>
        <dbReference type="ARBA" id="ARBA00012572"/>
    </source>
</evidence>
<proteinExistence type="inferred from homology"/>
<dbReference type="HAMAP" id="MF_00135">
    <property type="entry name" value="PRAI"/>
    <property type="match status" value="1"/>
</dbReference>
<dbReference type="PANTHER" id="PTHR42894:SF1">
    <property type="entry name" value="N-(5'-PHOSPHORIBOSYL)ANTHRANILATE ISOMERASE"/>
    <property type="match status" value="1"/>
</dbReference>
<dbReference type="PANTHER" id="PTHR42894">
    <property type="entry name" value="N-(5'-PHOSPHORIBOSYL)ANTHRANILATE ISOMERASE"/>
    <property type="match status" value="1"/>
</dbReference>
<evidence type="ECO:0000256" key="4">
    <source>
        <dbReference type="ARBA" id="ARBA00022272"/>
    </source>
</evidence>
<comment type="pathway">
    <text evidence="2 9">Amino-acid biosynthesis; L-tryptophan biosynthesis; L-tryptophan from chorismate: step 3/5.</text>
</comment>
<comment type="similarity">
    <text evidence="9">Belongs to the TrpF family.</text>
</comment>
<dbReference type="InterPro" id="IPR044643">
    <property type="entry name" value="TrpF_fam"/>
</dbReference>
<dbReference type="RefSeq" id="WP_093730169.1">
    <property type="nucleotide sequence ID" value="NZ_FMYW01000006.1"/>
</dbReference>
<dbReference type="EMBL" id="FMYW01000006">
    <property type="protein sequence ID" value="SDC38987.1"/>
    <property type="molecule type" value="Genomic_DNA"/>
</dbReference>
<evidence type="ECO:0000256" key="6">
    <source>
        <dbReference type="ARBA" id="ARBA00022822"/>
    </source>
</evidence>
<keyword evidence="6 9" id="KW-0822">Tryptophan biosynthesis</keyword>
<reference evidence="12" key="1">
    <citation type="submission" date="2016-10" db="EMBL/GenBank/DDBJ databases">
        <authorList>
            <person name="Varghese N."/>
            <person name="Submissions S."/>
        </authorList>
    </citation>
    <scope>NUCLEOTIDE SEQUENCE [LARGE SCALE GENOMIC DNA]</scope>
    <source>
        <strain evidence="12">DSM 11005</strain>
    </source>
</reference>
<dbReference type="AlphaFoldDB" id="A0A1G6L754"/>
<evidence type="ECO:0000313" key="12">
    <source>
        <dbReference type="Proteomes" id="UP000198943"/>
    </source>
</evidence>
<organism evidence="11 12">
    <name type="scientific">Succiniclasticum ruminis</name>
    <dbReference type="NCBI Taxonomy" id="40841"/>
    <lineage>
        <taxon>Bacteria</taxon>
        <taxon>Bacillati</taxon>
        <taxon>Bacillota</taxon>
        <taxon>Negativicutes</taxon>
        <taxon>Acidaminococcales</taxon>
        <taxon>Acidaminococcaceae</taxon>
        <taxon>Succiniclasticum</taxon>
    </lineage>
</organism>
<keyword evidence="5 9" id="KW-0028">Amino-acid biosynthesis</keyword>
<dbReference type="EC" id="5.3.1.24" evidence="3 9"/>
<dbReference type="UniPathway" id="UPA00035">
    <property type="reaction ID" value="UER00042"/>
</dbReference>
<sequence>MVKVKFCGIRRTEDIEAVNRLKPDLAGFVFAKSKRQVTKEQAAALKELLDPGIKTVAVLVNMPVEEAAALANTGIADLLQLHGDEDAAYIAKLKTLTGAKIIKAIRLRNGEPEANAKLLTEAVQADYYLFDTFLPDTYGGTGKTFSLSLLNNLLIDKPFFLAGGLDADNVAEIIGQVQKDETLRPNFYGVDVSGGIETDGYKDTVKMEAFMKAIRG</sequence>
<name>A0A1G6L754_9FIRM</name>
<evidence type="ECO:0000256" key="1">
    <source>
        <dbReference type="ARBA" id="ARBA00001164"/>
    </source>
</evidence>
<keyword evidence="8 9" id="KW-0413">Isomerase</keyword>
<comment type="catalytic activity">
    <reaction evidence="1 9">
        <text>N-(5-phospho-beta-D-ribosyl)anthranilate = 1-(2-carboxyphenylamino)-1-deoxy-D-ribulose 5-phosphate</text>
        <dbReference type="Rhea" id="RHEA:21540"/>
        <dbReference type="ChEBI" id="CHEBI:18277"/>
        <dbReference type="ChEBI" id="CHEBI:58613"/>
        <dbReference type="EC" id="5.3.1.24"/>
    </reaction>
</comment>
<dbReference type="InterPro" id="IPR011060">
    <property type="entry name" value="RibuloseP-bd_barrel"/>
</dbReference>
<dbReference type="InterPro" id="IPR013785">
    <property type="entry name" value="Aldolase_TIM"/>
</dbReference>
<keyword evidence="12" id="KW-1185">Reference proteome</keyword>
<evidence type="ECO:0000313" key="11">
    <source>
        <dbReference type="EMBL" id="SDC38987.1"/>
    </source>
</evidence>
<dbReference type="GO" id="GO:0000162">
    <property type="term" value="P:L-tryptophan biosynthetic process"/>
    <property type="evidence" value="ECO:0007669"/>
    <property type="project" value="UniProtKB-UniRule"/>
</dbReference>
<dbReference type="CDD" id="cd00405">
    <property type="entry name" value="PRAI"/>
    <property type="match status" value="1"/>
</dbReference>
<evidence type="ECO:0000256" key="9">
    <source>
        <dbReference type="HAMAP-Rule" id="MF_00135"/>
    </source>
</evidence>
<dbReference type="Proteomes" id="UP000198943">
    <property type="component" value="Unassembled WGS sequence"/>
</dbReference>
<protein>
    <recommendedName>
        <fullName evidence="4 9">N-(5'-phosphoribosyl)anthranilate isomerase</fullName>
        <shortName evidence="9">PRAI</shortName>
        <ecNumber evidence="3 9">5.3.1.24</ecNumber>
    </recommendedName>
</protein>